<protein>
    <submittedName>
        <fullName evidence="1">Uncharacterized protein</fullName>
    </submittedName>
</protein>
<reference evidence="1" key="2">
    <citation type="journal article" date="2015" name="Fish Shellfish Immunol.">
        <title>Early steps in the European eel (Anguilla anguilla)-Vibrio vulnificus interaction in the gills: Role of the RtxA13 toxin.</title>
        <authorList>
            <person name="Callol A."/>
            <person name="Pajuelo D."/>
            <person name="Ebbesson L."/>
            <person name="Teles M."/>
            <person name="MacKenzie S."/>
            <person name="Amaro C."/>
        </authorList>
    </citation>
    <scope>NUCLEOTIDE SEQUENCE</scope>
</reference>
<proteinExistence type="predicted"/>
<accession>A0A0E9QAM9</accession>
<dbReference type="EMBL" id="GBXM01094985">
    <property type="protein sequence ID" value="JAH13592.1"/>
    <property type="molecule type" value="Transcribed_RNA"/>
</dbReference>
<evidence type="ECO:0000313" key="1">
    <source>
        <dbReference type="EMBL" id="JAH13592.1"/>
    </source>
</evidence>
<organism evidence="1">
    <name type="scientific">Anguilla anguilla</name>
    <name type="common">European freshwater eel</name>
    <name type="synonym">Muraena anguilla</name>
    <dbReference type="NCBI Taxonomy" id="7936"/>
    <lineage>
        <taxon>Eukaryota</taxon>
        <taxon>Metazoa</taxon>
        <taxon>Chordata</taxon>
        <taxon>Craniata</taxon>
        <taxon>Vertebrata</taxon>
        <taxon>Euteleostomi</taxon>
        <taxon>Actinopterygii</taxon>
        <taxon>Neopterygii</taxon>
        <taxon>Teleostei</taxon>
        <taxon>Anguilliformes</taxon>
        <taxon>Anguillidae</taxon>
        <taxon>Anguilla</taxon>
    </lineage>
</organism>
<reference evidence="1" key="1">
    <citation type="submission" date="2014-11" db="EMBL/GenBank/DDBJ databases">
        <authorList>
            <person name="Amaro Gonzalez C."/>
        </authorList>
    </citation>
    <scope>NUCLEOTIDE SEQUENCE</scope>
</reference>
<sequence>MNSLLVLLVRLHI</sequence>
<name>A0A0E9QAM9_ANGAN</name>